<reference evidence="1 2" key="1">
    <citation type="journal article" date="2023" name="IMA Fungus">
        <title>Comparative genomic study of the Penicillium genus elucidates a diverse pangenome and 15 lateral gene transfer events.</title>
        <authorList>
            <person name="Petersen C."/>
            <person name="Sorensen T."/>
            <person name="Nielsen M.R."/>
            <person name="Sondergaard T.E."/>
            <person name="Sorensen J.L."/>
            <person name="Fitzpatrick D.A."/>
            <person name="Frisvad J.C."/>
            <person name="Nielsen K.L."/>
        </authorList>
    </citation>
    <scope>NUCLEOTIDE SEQUENCE [LARGE SCALE GENOMIC DNA]</scope>
    <source>
        <strain evidence="1 2">IBT 35679</strain>
    </source>
</reference>
<dbReference type="AlphaFoldDB" id="A0AAD6GC09"/>
<name>A0AAD6GC09_9EURO</name>
<accession>A0AAD6GC09</accession>
<comment type="caution">
    <text evidence="1">The sequence shown here is derived from an EMBL/GenBank/DDBJ whole genome shotgun (WGS) entry which is preliminary data.</text>
</comment>
<proteinExistence type="predicted"/>
<dbReference type="EMBL" id="JAQIZZ010000007">
    <property type="protein sequence ID" value="KAJ5533405.1"/>
    <property type="molecule type" value="Genomic_DNA"/>
</dbReference>
<sequence length="85" mass="9821">MAALCHNTHGDDDSALAILSDHRDQIYRMVQEDQESLFDHLVHAILWSHAFRLDHLAQPILPALRVLATLSVRHDHHVQPFHGYR</sequence>
<dbReference type="Proteomes" id="UP001220324">
    <property type="component" value="Unassembled WGS sequence"/>
</dbReference>
<gene>
    <name evidence="1" type="ORF">N7494_009957</name>
</gene>
<evidence type="ECO:0000313" key="2">
    <source>
        <dbReference type="Proteomes" id="UP001220324"/>
    </source>
</evidence>
<organism evidence="1 2">
    <name type="scientific">Penicillium frequentans</name>
    <dbReference type="NCBI Taxonomy" id="3151616"/>
    <lineage>
        <taxon>Eukaryota</taxon>
        <taxon>Fungi</taxon>
        <taxon>Dikarya</taxon>
        <taxon>Ascomycota</taxon>
        <taxon>Pezizomycotina</taxon>
        <taxon>Eurotiomycetes</taxon>
        <taxon>Eurotiomycetidae</taxon>
        <taxon>Eurotiales</taxon>
        <taxon>Aspergillaceae</taxon>
        <taxon>Penicillium</taxon>
    </lineage>
</organism>
<evidence type="ECO:0000313" key="1">
    <source>
        <dbReference type="EMBL" id="KAJ5533405.1"/>
    </source>
</evidence>
<protein>
    <submittedName>
        <fullName evidence="1">Uncharacterized protein</fullName>
    </submittedName>
</protein>
<keyword evidence="2" id="KW-1185">Reference proteome</keyword>